<evidence type="ECO:0000313" key="3">
    <source>
        <dbReference type="Proteomes" id="UP000054771"/>
    </source>
</evidence>
<keyword evidence="3" id="KW-1185">Reference proteome</keyword>
<dbReference type="Proteomes" id="UP000054771">
    <property type="component" value="Unassembled WGS sequence"/>
</dbReference>
<sequence length="630" mass="71201">MQCSQKIMGKDRYFSHSRNRRRTESEAEPEPPDYLQCVLEDCRLALTPTDPADRDFIMPAQPRVDVILHLALAQVKKKLQTKYTLDKLKTIFWSYEQVIALETPGNGGDNVLDCALDYVLWYGNRRNLETNCVVICAEEPIASEEQYLPLVAAMAIIQNNRVERGVNKGTFGIFTDGFKWVFIHLNSKNKYSPLVLNWADGEEQAIVNTIDTILETAATMRPLYGQSPGNWKKGSSIWDWKQWSALYDEGEVTSKANSHTSNHASSFRYCKMAWFSKIHNKSKDSAKRQKKPKHSKKADDTSSLAASVDDKTGKTHGKKTPSKPTTSTEQAAEKPAPESATKLSDKGAAKPAPKPTAKPVQKKLPSKAVTDLSDVDVEDMFDLTFAENHGDIWHLDVSDRRAIPDHLRATLSDYDLVFGKGDRNEAVCRARLNVILFTILAAKKKEEFGQYGTGKGANKRVSTESNASYKSLHWGLETSLSYPWTHDNTPKLLRGRMDYCLWYGNHKDAETNMVVVTPKRGRNHLEGLLRAFCYLSMIMHARKKASRPSTTLYGIASDSLFWTFIRLDTQGKVSTHTLSWRDGQQIEIVAHLHRIRQRAATLSPVQSYFLSREPTVEEATEFDLSSEHDY</sequence>
<dbReference type="OrthoDB" id="2103397at2759"/>
<protein>
    <submittedName>
        <fullName evidence="2">Uncharacterized protein</fullName>
    </submittedName>
</protein>
<feature type="compositionally biased region" description="Low complexity" evidence="1">
    <location>
        <begin position="349"/>
        <end position="359"/>
    </location>
</feature>
<accession>A0A0U5GCY3</accession>
<evidence type="ECO:0000256" key="1">
    <source>
        <dbReference type="SAM" id="MobiDB-lite"/>
    </source>
</evidence>
<proteinExistence type="predicted"/>
<reference evidence="3" key="1">
    <citation type="journal article" date="2016" name="Genome Announc.">
        <title>Draft genome sequences of fungus Aspergillus calidoustus.</title>
        <authorList>
            <person name="Horn F."/>
            <person name="Linde J."/>
            <person name="Mattern D.J."/>
            <person name="Walther G."/>
            <person name="Guthke R."/>
            <person name="Scherlach K."/>
            <person name="Martin K."/>
            <person name="Brakhage A.A."/>
            <person name="Petzke L."/>
            <person name="Valiante V."/>
        </authorList>
    </citation>
    <scope>NUCLEOTIDE SEQUENCE [LARGE SCALE GENOMIC DNA]</scope>
    <source>
        <strain evidence="3">SF006504</strain>
    </source>
</reference>
<dbReference type="AlphaFoldDB" id="A0A0U5GCY3"/>
<name>A0A0U5GCY3_ASPCI</name>
<dbReference type="STRING" id="454130.A0A0U5GCY3"/>
<evidence type="ECO:0000313" key="2">
    <source>
        <dbReference type="EMBL" id="CEL08542.1"/>
    </source>
</evidence>
<feature type="region of interest" description="Disordered" evidence="1">
    <location>
        <begin position="1"/>
        <end position="31"/>
    </location>
</feature>
<dbReference type="EMBL" id="CDMC01000011">
    <property type="protein sequence ID" value="CEL08542.1"/>
    <property type="molecule type" value="Genomic_DNA"/>
</dbReference>
<gene>
    <name evidence="2" type="ORF">ASPCAL11691</name>
</gene>
<organism evidence="2 3">
    <name type="scientific">Aspergillus calidoustus</name>
    <dbReference type="NCBI Taxonomy" id="454130"/>
    <lineage>
        <taxon>Eukaryota</taxon>
        <taxon>Fungi</taxon>
        <taxon>Dikarya</taxon>
        <taxon>Ascomycota</taxon>
        <taxon>Pezizomycotina</taxon>
        <taxon>Eurotiomycetes</taxon>
        <taxon>Eurotiomycetidae</taxon>
        <taxon>Eurotiales</taxon>
        <taxon>Aspergillaceae</taxon>
        <taxon>Aspergillus</taxon>
        <taxon>Aspergillus subgen. Nidulantes</taxon>
    </lineage>
</organism>
<feature type="region of interest" description="Disordered" evidence="1">
    <location>
        <begin position="281"/>
        <end position="367"/>
    </location>
</feature>